<keyword evidence="2" id="KW-1185">Reference proteome</keyword>
<protein>
    <submittedName>
        <fullName evidence="1">Uncharacterized protein</fullName>
    </submittedName>
</protein>
<name>A0ABP1CSM8_9APHY</name>
<accession>A0ABP1CSM8</accession>
<gene>
    <name evidence="1" type="ORF">GFSPODELE1_LOCUS1784</name>
</gene>
<evidence type="ECO:0000313" key="1">
    <source>
        <dbReference type="EMBL" id="CAL1697672.1"/>
    </source>
</evidence>
<reference evidence="2" key="1">
    <citation type="submission" date="2024-04" db="EMBL/GenBank/DDBJ databases">
        <authorList>
            <person name="Shaw F."/>
            <person name="Minotto A."/>
        </authorList>
    </citation>
    <scope>NUCLEOTIDE SEQUENCE [LARGE SCALE GENOMIC DNA]</scope>
</reference>
<proteinExistence type="predicted"/>
<organism evidence="1 2">
    <name type="scientific">Somion occarium</name>
    <dbReference type="NCBI Taxonomy" id="3059160"/>
    <lineage>
        <taxon>Eukaryota</taxon>
        <taxon>Fungi</taxon>
        <taxon>Dikarya</taxon>
        <taxon>Basidiomycota</taxon>
        <taxon>Agaricomycotina</taxon>
        <taxon>Agaricomycetes</taxon>
        <taxon>Polyporales</taxon>
        <taxon>Cerrenaceae</taxon>
        <taxon>Somion</taxon>
    </lineage>
</organism>
<sequence length="90" mass="10040">MPLQAHRAQCDGSKVKGFKISRGDCLHLPFVSIRAPTSSWMLESSLCVKVVHVFVHLMLATQISSLSKVVFPENGGYSQGRLDIRVNELW</sequence>
<evidence type="ECO:0000313" key="2">
    <source>
        <dbReference type="Proteomes" id="UP001497453"/>
    </source>
</evidence>
<dbReference type="Proteomes" id="UP001497453">
    <property type="component" value="Chromosome 10"/>
</dbReference>
<dbReference type="EMBL" id="OZ037953">
    <property type="protein sequence ID" value="CAL1697672.1"/>
    <property type="molecule type" value="Genomic_DNA"/>
</dbReference>